<gene>
    <name evidence="4" type="ORF">CVU83_03360</name>
</gene>
<dbReference type="PROSITE" id="PS00893">
    <property type="entry name" value="NUDIX_BOX"/>
    <property type="match status" value="1"/>
</dbReference>
<feature type="domain" description="Nudix hydrolase" evidence="3">
    <location>
        <begin position="12"/>
        <end position="141"/>
    </location>
</feature>
<dbReference type="PANTHER" id="PTHR43736">
    <property type="entry name" value="ADP-RIBOSE PYROPHOSPHATASE"/>
    <property type="match status" value="1"/>
</dbReference>
<dbReference type="EMBL" id="PHAH01000054">
    <property type="protein sequence ID" value="PKM87152.1"/>
    <property type="molecule type" value="Genomic_DNA"/>
</dbReference>
<evidence type="ECO:0000256" key="1">
    <source>
        <dbReference type="ARBA" id="ARBA00022801"/>
    </source>
</evidence>
<dbReference type="GO" id="GO:0016787">
    <property type="term" value="F:hydrolase activity"/>
    <property type="evidence" value="ECO:0007669"/>
    <property type="project" value="UniProtKB-KW"/>
</dbReference>
<dbReference type="CDD" id="cd02883">
    <property type="entry name" value="NUDIX_Hydrolase"/>
    <property type="match status" value="1"/>
</dbReference>
<name>A0A2N2DXK0_9BACT</name>
<protein>
    <recommendedName>
        <fullName evidence="3">Nudix hydrolase domain-containing protein</fullName>
    </recommendedName>
</protein>
<evidence type="ECO:0000259" key="3">
    <source>
        <dbReference type="PROSITE" id="PS51462"/>
    </source>
</evidence>
<dbReference type="Pfam" id="PF00293">
    <property type="entry name" value="NUDIX"/>
    <property type="match status" value="1"/>
</dbReference>
<dbReference type="InterPro" id="IPR015797">
    <property type="entry name" value="NUDIX_hydrolase-like_dom_sf"/>
</dbReference>
<keyword evidence="1 2" id="KW-0378">Hydrolase</keyword>
<dbReference type="PANTHER" id="PTHR43736:SF1">
    <property type="entry name" value="DIHYDRONEOPTERIN TRIPHOSPHATE DIPHOSPHATASE"/>
    <property type="match status" value="1"/>
</dbReference>
<evidence type="ECO:0000313" key="5">
    <source>
        <dbReference type="Proteomes" id="UP000233325"/>
    </source>
</evidence>
<dbReference type="PRINTS" id="PR00502">
    <property type="entry name" value="NUDIXFAMILY"/>
</dbReference>
<sequence length="143" mass="16519">MIHTEKPDIFDPIFEVVSCYVEHDGKILLLHRQDHKSEGDCWGLPAGKVDEGESIAEAVIREVQEETGQKIIEENLNYVGKVYVKYPDYDFIYHIFKTVISEEPIITLSEGEHKAYQWEAPAKAMDLKLVRDLDECIKMTYSI</sequence>
<dbReference type="Gene3D" id="3.90.79.10">
    <property type="entry name" value="Nucleoside Triphosphate Pyrophosphohydrolase"/>
    <property type="match status" value="1"/>
</dbReference>
<dbReference type="InterPro" id="IPR000086">
    <property type="entry name" value="NUDIX_hydrolase_dom"/>
</dbReference>
<reference evidence="4 5" key="1">
    <citation type="journal article" date="2017" name="ISME J.">
        <title>Potential for microbial H2 and metal transformations associated with novel bacteria and archaea in deep terrestrial subsurface sediments.</title>
        <authorList>
            <person name="Hernsdorf A.W."/>
            <person name="Amano Y."/>
            <person name="Miyakawa K."/>
            <person name="Ise K."/>
            <person name="Suzuki Y."/>
            <person name="Anantharaman K."/>
            <person name="Probst A."/>
            <person name="Burstein D."/>
            <person name="Thomas B.C."/>
            <person name="Banfield J.F."/>
        </authorList>
    </citation>
    <scope>NUCLEOTIDE SEQUENCE [LARGE SCALE GENOMIC DNA]</scope>
    <source>
        <strain evidence="4">HGW-Falkowbacteria-2</strain>
    </source>
</reference>
<proteinExistence type="inferred from homology"/>
<dbReference type="SUPFAM" id="SSF55811">
    <property type="entry name" value="Nudix"/>
    <property type="match status" value="1"/>
</dbReference>
<comment type="caution">
    <text evidence="4">The sequence shown here is derived from an EMBL/GenBank/DDBJ whole genome shotgun (WGS) entry which is preliminary data.</text>
</comment>
<dbReference type="Proteomes" id="UP000233325">
    <property type="component" value="Unassembled WGS sequence"/>
</dbReference>
<comment type="similarity">
    <text evidence="2">Belongs to the Nudix hydrolase family.</text>
</comment>
<organism evidence="4 5">
    <name type="scientific">Candidatus Falkowbacteria bacterium HGW-Falkowbacteria-2</name>
    <dbReference type="NCBI Taxonomy" id="2013769"/>
    <lineage>
        <taxon>Bacteria</taxon>
        <taxon>Candidatus Falkowiibacteriota</taxon>
    </lineage>
</organism>
<dbReference type="AlphaFoldDB" id="A0A2N2DXK0"/>
<dbReference type="PROSITE" id="PS51462">
    <property type="entry name" value="NUDIX"/>
    <property type="match status" value="1"/>
</dbReference>
<dbReference type="InterPro" id="IPR020476">
    <property type="entry name" value="Nudix_hydrolase"/>
</dbReference>
<evidence type="ECO:0000256" key="2">
    <source>
        <dbReference type="RuleBase" id="RU003476"/>
    </source>
</evidence>
<accession>A0A2N2DXK0</accession>
<dbReference type="InterPro" id="IPR020084">
    <property type="entry name" value="NUDIX_hydrolase_CS"/>
</dbReference>
<evidence type="ECO:0000313" key="4">
    <source>
        <dbReference type="EMBL" id="PKM87152.1"/>
    </source>
</evidence>